<gene>
    <name evidence="3" type="ORF">ACFSYJ_32975</name>
</gene>
<name>A0ABW5GRJ2_9PSEU</name>
<reference evidence="4" key="1">
    <citation type="journal article" date="2019" name="Int. J. Syst. Evol. Microbiol.">
        <title>The Global Catalogue of Microorganisms (GCM) 10K type strain sequencing project: providing services to taxonomists for standard genome sequencing and annotation.</title>
        <authorList>
            <consortium name="The Broad Institute Genomics Platform"/>
            <consortium name="The Broad Institute Genome Sequencing Center for Infectious Disease"/>
            <person name="Wu L."/>
            <person name="Ma J."/>
        </authorList>
    </citation>
    <scope>NUCLEOTIDE SEQUENCE [LARGE SCALE GENOMIC DNA]</scope>
    <source>
        <strain evidence="4">CGMCC 4.7643</strain>
    </source>
</reference>
<evidence type="ECO:0000256" key="1">
    <source>
        <dbReference type="SAM" id="MobiDB-lite"/>
    </source>
</evidence>
<proteinExistence type="predicted"/>
<dbReference type="InterPro" id="IPR027948">
    <property type="entry name" value="DUF4436"/>
</dbReference>
<dbReference type="Proteomes" id="UP001597419">
    <property type="component" value="Unassembled WGS sequence"/>
</dbReference>
<keyword evidence="4" id="KW-1185">Reference proteome</keyword>
<evidence type="ECO:0000313" key="3">
    <source>
        <dbReference type="EMBL" id="MFD2463466.1"/>
    </source>
</evidence>
<organism evidence="3 4">
    <name type="scientific">Amycolatopsis samaneae</name>
    <dbReference type="NCBI Taxonomy" id="664691"/>
    <lineage>
        <taxon>Bacteria</taxon>
        <taxon>Bacillati</taxon>
        <taxon>Actinomycetota</taxon>
        <taxon>Actinomycetes</taxon>
        <taxon>Pseudonocardiales</taxon>
        <taxon>Pseudonocardiaceae</taxon>
        <taxon>Amycolatopsis</taxon>
    </lineage>
</organism>
<evidence type="ECO:0000313" key="4">
    <source>
        <dbReference type="Proteomes" id="UP001597419"/>
    </source>
</evidence>
<accession>A0ABW5GRJ2</accession>
<keyword evidence="2" id="KW-1133">Transmembrane helix</keyword>
<feature type="region of interest" description="Disordered" evidence="1">
    <location>
        <begin position="282"/>
        <end position="337"/>
    </location>
</feature>
<feature type="transmembrane region" description="Helical" evidence="2">
    <location>
        <begin position="184"/>
        <end position="203"/>
    </location>
</feature>
<dbReference type="RefSeq" id="WP_345400276.1">
    <property type="nucleotide sequence ID" value="NZ_BAABHG010000011.1"/>
</dbReference>
<evidence type="ECO:0000256" key="2">
    <source>
        <dbReference type="SAM" id="Phobius"/>
    </source>
</evidence>
<dbReference type="EMBL" id="JBHUKU010000021">
    <property type="protein sequence ID" value="MFD2463466.1"/>
    <property type="molecule type" value="Genomic_DNA"/>
</dbReference>
<feature type="transmembrane region" description="Helical" evidence="2">
    <location>
        <begin position="249"/>
        <end position="273"/>
    </location>
</feature>
<feature type="transmembrane region" description="Helical" evidence="2">
    <location>
        <begin position="215"/>
        <end position="237"/>
    </location>
</feature>
<keyword evidence="2" id="KW-0812">Transmembrane</keyword>
<keyword evidence="2" id="KW-0472">Membrane</keyword>
<protein>
    <submittedName>
        <fullName evidence="3">DUF4436 family protein</fullName>
    </submittedName>
</protein>
<comment type="caution">
    <text evidence="3">The sequence shown here is derived from an EMBL/GenBank/DDBJ whole genome shotgun (WGS) entry which is preliminary data.</text>
</comment>
<sequence>MAGWVKAVIVSAVVTLLTGVSLWAYTVERSNGQSQIVMGDTNAADRVDVYVFVQKVDAVTQELSVQVELHPQGQLADGETGAPRREITVHTNGLKGETLSLKPGKNAGVSDFKIALHDGVVTDYPFDRYKFDFLFAAESGNQAVPVSVTFTNADSFFKIKPADLKTDGGALTFTAQAGRSTGTMVFAVFIMAFMWGLSLAAMIAARFATGGRRGLLWPSLSFMGALLFALVPLRNALPGSPPIGSIADFGAFFMAEALISISLITTVVFGYIVERGNEKKAAAENDPAPPPAGPPPSGPLPSGPLPMPMAMAAPPAPAGPVVRQGHQPGWPGQHFPR</sequence>
<dbReference type="Pfam" id="PF14494">
    <property type="entry name" value="DUF4436"/>
    <property type="match status" value="1"/>
</dbReference>
<feature type="compositionally biased region" description="Pro residues" evidence="1">
    <location>
        <begin position="287"/>
        <end position="307"/>
    </location>
</feature>